<keyword evidence="3" id="KW-1185">Reference proteome</keyword>
<dbReference type="RefSeq" id="WP_184727848.1">
    <property type="nucleotide sequence ID" value="NZ_JACHIW010000001.1"/>
</dbReference>
<sequence length="82" mass="8727">MSTAHELALRIRGVIAALCLAVGDVERGLYKDADRARLASYLDALAAALRVGSTTRQGPVVDSLRVNETGQQPAIEPPRADQ</sequence>
<proteinExistence type="predicted"/>
<evidence type="ECO:0000256" key="1">
    <source>
        <dbReference type="SAM" id="MobiDB-lite"/>
    </source>
</evidence>
<dbReference type="AlphaFoldDB" id="A0A840QE73"/>
<protein>
    <submittedName>
        <fullName evidence="2">Uncharacterized protein</fullName>
    </submittedName>
</protein>
<reference evidence="2 3" key="1">
    <citation type="submission" date="2020-08" db="EMBL/GenBank/DDBJ databases">
        <title>Sequencing the genomes of 1000 actinobacteria strains.</title>
        <authorList>
            <person name="Klenk H.-P."/>
        </authorList>
    </citation>
    <scope>NUCLEOTIDE SEQUENCE [LARGE SCALE GENOMIC DNA]</scope>
    <source>
        <strain evidence="2 3">DSM 45584</strain>
    </source>
</reference>
<name>A0A840QE73_9PSEU</name>
<dbReference type="EMBL" id="JACHIW010000001">
    <property type="protein sequence ID" value="MBB5156775.1"/>
    <property type="molecule type" value="Genomic_DNA"/>
</dbReference>
<evidence type="ECO:0000313" key="2">
    <source>
        <dbReference type="EMBL" id="MBB5156775.1"/>
    </source>
</evidence>
<feature type="region of interest" description="Disordered" evidence="1">
    <location>
        <begin position="53"/>
        <end position="82"/>
    </location>
</feature>
<comment type="caution">
    <text evidence="2">The sequence shown here is derived from an EMBL/GenBank/DDBJ whole genome shotgun (WGS) entry which is preliminary data.</text>
</comment>
<organism evidence="2 3">
    <name type="scientific">Saccharopolyspora phatthalungensis</name>
    <dbReference type="NCBI Taxonomy" id="664693"/>
    <lineage>
        <taxon>Bacteria</taxon>
        <taxon>Bacillati</taxon>
        <taxon>Actinomycetota</taxon>
        <taxon>Actinomycetes</taxon>
        <taxon>Pseudonocardiales</taxon>
        <taxon>Pseudonocardiaceae</taxon>
        <taxon>Saccharopolyspora</taxon>
    </lineage>
</organism>
<gene>
    <name evidence="2" type="ORF">BJ970_004309</name>
</gene>
<dbReference type="Proteomes" id="UP000584374">
    <property type="component" value="Unassembled WGS sequence"/>
</dbReference>
<accession>A0A840QE73</accession>
<evidence type="ECO:0000313" key="3">
    <source>
        <dbReference type="Proteomes" id="UP000584374"/>
    </source>
</evidence>